<organism evidence="1 2">
    <name type="scientific">Helicobacter ailurogastricus</name>
    <dbReference type="NCBI Taxonomy" id="1578720"/>
    <lineage>
        <taxon>Bacteria</taxon>
        <taxon>Pseudomonadati</taxon>
        <taxon>Campylobacterota</taxon>
        <taxon>Epsilonproteobacteria</taxon>
        <taxon>Campylobacterales</taxon>
        <taxon>Helicobacteraceae</taxon>
        <taxon>Helicobacter</taxon>
    </lineage>
</organism>
<gene>
    <name evidence="1" type="ORF">HAL07_09710</name>
</gene>
<sequence>MLKIRDKSGDLAKLGHLALGSFMQWFKVSCPVCLLGLALLPLCAENKAWYLSFGPQFGLVRSEALVSQNGNFIVPKDQRGLEDSVAPMGGGNVRLGFKHFLGQSKQVGVRYYFNFAGNGGAGVAQFVYGLGADALLNFIEVKWRGQDFTFGGFVGLMFGVETWHTAAALVFEGELVADLGGTFARQTHSVQFQLPLNVGLRLNFSKHQGLDFGFMLPLLYPPYAHYNKDLTHTQDNATLTLHRDFSVYLNYTYAF</sequence>
<name>A0A0K2XZI6_9HELI</name>
<dbReference type="Proteomes" id="UP000043437">
    <property type="component" value="Unassembled WGS sequence"/>
</dbReference>
<dbReference type="InterPro" id="IPR002718">
    <property type="entry name" value="OMP_Helicobacter"/>
</dbReference>
<dbReference type="Pfam" id="PF01856">
    <property type="entry name" value="HP_OMP"/>
    <property type="match status" value="1"/>
</dbReference>
<evidence type="ECO:0000313" key="2">
    <source>
        <dbReference type="Proteomes" id="UP000043437"/>
    </source>
</evidence>
<proteinExistence type="predicted"/>
<evidence type="ECO:0000313" key="1">
    <source>
        <dbReference type="EMBL" id="CRF52506.1"/>
    </source>
</evidence>
<dbReference type="EMBL" id="CDMG01000006">
    <property type="protein sequence ID" value="CRF52506.1"/>
    <property type="molecule type" value="Genomic_DNA"/>
</dbReference>
<protein>
    <submittedName>
        <fullName evidence="1">Putative Outer membrane protein</fullName>
    </submittedName>
</protein>
<accession>A0A0K2XZI6</accession>
<dbReference type="AlphaFoldDB" id="A0A0K2XZI6"/>
<reference evidence="2" key="1">
    <citation type="submission" date="2014-12" db="EMBL/GenBank/DDBJ databases">
        <authorList>
            <person name="Jaenicke S."/>
        </authorList>
    </citation>
    <scope>NUCLEOTIDE SEQUENCE [LARGE SCALE GENOMIC DNA]</scope>
</reference>